<dbReference type="EMBL" id="JAQIFT010000048">
    <property type="protein sequence ID" value="MDA3732512.1"/>
    <property type="molecule type" value="Genomic_DNA"/>
</dbReference>
<dbReference type="Gene3D" id="3.40.50.1820">
    <property type="entry name" value="alpha/beta hydrolase"/>
    <property type="match status" value="1"/>
</dbReference>
<comment type="caution">
    <text evidence="2">The sequence shown here is derived from an EMBL/GenBank/DDBJ whole genome shotgun (WGS) entry which is preliminary data.</text>
</comment>
<keyword evidence="3" id="KW-1185">Reference proteome</keyword>
<keyword evidence="2" id="KW-0378">Hydrolase</keyword>
<dbReference type="AlphaFoldDB" id="A0AA42J1G1"/>
<dbReference type="Proteomes" id="UP001169242">
    <property type="component" value="Unassembled WGS sequence"/>
</dbReference>
<dbReference type="InterPro" id="IPR029058">
    <property type="entry name" value="AB_hydrolase_fold"/>
</dbReference>
<protein>
    <submittedName>
        <fullName evidence="2">Alpha/beta hydrolase</fullName>
    </submittedName>
</protein>
<dbReference type="PANTHER" id="PTHR43798:SF33">
    <property type="entry name" value="HYDROLASE, PUTATIVE (AFU_ORTHOLOGUE AFUA_2G14860)-RELATED"/>
    <property type="match status" value="1"/>
</dbReference>
<dbReference type="GO" id="GO:0016787">
    <property type="term" value="F:hydrolase activity"/>
    <property type="evidence" value="ECO:0007669"/>
    <property type="project" value="UniProtKB-KW"/>
</dbReference>
<accession>A0AA42J1G1</accession>
<reference evidence="2" key="1">
    <citation type="journal article" date="2023" name="Int. J. Syst. Evol. Microbiol.">
        <title>&lt;i&gt;Holtiella tumoricola&lt;/i&gt; gen. nov. sp. nov., isolated from a human clinical sample.</title>
        <authorList>
            <person name="Allen-Vercoe E."/>
            <person name="Daigneault M.C."/>
            <person name="Vancuren S.J."/>
            <person name="Cochrane K."/>
            <person name="O'Neal L.L."/>
            <person name="Sankaranarayanan K."/>
            <person name="Lawson P.A."/>
        </authorList>
    </citation>
    <scope>NUCLEOTIDE SEQUENCE</scope>
    <source>
        <strain evidence="2">CC70A</strain>
    </source>
</reference>
<evidence type="ECO:0000313" key="2">
    <source>
        <dbReference type="EMBL" id="MDA3732512.1"/>
    </source>
</evidence>
<dbReference type="PANTHER" id="PTHR43798">
    <property type="entry name" value="MONOACYLGLYCEROL LIPASE"/>
    <property type="match status" value="1"/>
</dbReference>
<dbReference type="InterPro" id="IPR050266">
    <property type="entry name" value="AB_hydrolase_sf"/>
</dbReference>
<dbReference type="SUPFAM" id="SSF53474">
    <property type="entry name" value="alpha/beta-Hydrolases"/>
    <property type="match status" value="1"/>
</dbReference>
<dbReference type="Pfam" id="PF00561">
    <property type="entry name" value="Abhydrolase_1"/>
    <property type="match status" value="1"/>
</dbReference>
<dbReference type="PRINTS" id="PR00412">
    <property type="entry name" value="EPOXHYDRLASE"/>
</dbReference>
<proteinExistence type="predicted"/>
<feature type="domain" description="AB hydrolase-1" evidence="1">
    <location>
        <begin position="24"/>
        <end position="270"/>
    </location>
</feature>
<dbReference type="InterPro" id="IPR000639">
    <property type="entry name" value="Epox_hydrolase-like"/>
</dbReference>
<name>A0AA42J1G1_9FIRM</name>
<organism evidence="2 3">
    <name type="scientific">Holtiella tumoricola</name>
    <dbReference type="NCBI Taxonomy" id="3018743"/>
    <lineage>
        <taxon>Bacteria</taxon>
        <taxon>Bacillati</taxon>
        <taxon>Bacillota</taxon>
        <taxon>Clostridia</taxon>
        <taxon>Lachnospirales</taxon>
        <taxon>Cellulosilyticaceae</taxon>
        <taxon>Holtiella</taxon>
    </lineage>
</organism>
<dbReference type="GO" id="GO:0016020">
    <property type="term" value="C:membrane"/>
    <property type="evidence" value="ECO:0007669"/>
    <property type="project" value="TreeGrafter"/>
</dbReference>
<evidence type="ECO:0000313" key="3">
    <source>
        <dbReference type="Proteomes" id="UP001169242"/>
    </source>
</evidence>
<dbReference type="InterPro" id="IPR000073">
    <property type="entry name" value="AB_hydrolase_1"/>
</dbReference>
<sequence length="281" mass="31822">MKEQYITTSYGRIHLYSRGNGPKALVLLHGAGCDSAMLSWREIMEVFPNDYTIYAPDHLGYGLSDKPTNLIGTAFYSTHIGCLKEIIDALGLDQFALVGLSMGGAIAIGFALQYPRRVKYLIPVASWGLSPRFPFQKVANWYIYKTNGTLYQYNWLVKRKHLAKYFIGYSLIGNRKNITAPLIDEVLQACARDGAGKSMQDFQRSSCSKTGTLPFYSDELKRLRMPVIFFAGEKDPLVPLKDIKAALKKVPNGKLYIFPKCKHWAIKENPHAFVEIIQKYY</sequence>
<evidence type="ECO:0000259" key="1">
    <source>
        <dbReference type="Pfam" id="PF00561"/>
    </source>
</evidence>
<dbReference type="RefSeq" id="WP_271012622.1">
    <property type="nucleotide sequence ID" value="NZ_JAQIFT010000048.1"/>
</dbReference>
<dbReference type="PRINTS" id="PR00111">
    <property type="entry name" value="ABHYDROLASE"/>
</dbReference>
<gene>
    <name evidence="2" type="ORF">PBV87_13555</name>
</gene>